<organism evidence="1 2">
    <name type="scientific">Caldibacillus debilis</name>
    <dbReference type="NCBI Taxonomy" id="301148"/>
    <lineage>
        <taxon>Bacteria</taxon>
        <taxon>Bacillati</taxon>
        <taxon>Bacillota</taxon>
        <taxon>Bacilli</taxon>
        <taxon>Bacillales</taxon>
        <taxon>Bacillaceae</taxon>
        <taxon>Caldibacillus</taxon>
    </lineage>
</organism>
<evidence type="ECO:0000313" key="2">
    <source>
        <dbReference type="Proteomes" id="UP000075683"/>
    </source>
</evidence>
<accession>A0A150MDY9</accession>
<protein>
    <submittedName>
        <fullName evidence="1">Uncharacterized protein</fullName>
    </submittedName>
</protein>
<dbReference type="STRING" id="301148.B4135_0278"/>
<dbReference type="EMBL" id="LQYT01000007">
    <property type="protein sequence ID" value="KYD22777.1"/>
    <property type="molecule type" value="Genomic_DNA"/>
</dbReference>
<name>A0A150MDY9_9BACI</name>
<proteinExistence type="predicted"/>
<gene>
    <name evidence="1" type="ORF">B4135_0278</name>
</gene>
<reference evidence="1 2" key="1">
    <citation type="submission" date="2016-01" db="EMBL/GenBank/DDBJ databases">
        <title>Draft Genome Sequences of Seven Thermophilic Sporeformers Isolated from Foods.</title>
        <authorList>
            <person name="Berendsen E.M."/>
            <person name="Wells-Bennik M.H."/>
            <person name="Krawcyk A.O."/>
            <person name="De Jong A."/>
            <person name="Holsappel S."/>
            <person name="Eijlander R.T."/>
            <person name="Kuipers O.P."/>
        </authorList>
    </citation>
    <scope>NUCLEOTIDE SEQUENCE [LARGE SCALE GENOMIC DNA]</scope>
    <source>
        <strain evidence="1 2">B4135</strain>
    </source>
</reference>
<evidence type="ECO:0000313" key="1">
    <source>
        <dbReference type="EMBL" id="KYD22777.1"/>
    </source>
</evidence>
<dbReference type="Proteomes" id="UP000075683">
    <property type="component" value="Unassembled WGS sequence"/>
</dbReference>
<sequence length="80" mass="8987">MSKRKGRSIKPSIPFRLAGKAQSPAGIGGDFSFGKTEKSACGIFVTVGIYRKNNGLRPILRLRGPFVLKQKNLFRFRFRD</sequence>
<dbReference type="AlphaFoldDB" id="A0A150MDY9"/>
<comment type="caution">
    <text evidence="1">The sequence shown here is derived from an EMBL/GenBank/DDBJ whole genome shotgun (WGS) entry which is preliminary data.</text>
</comment>